<dbReference type="AlphaFoldDB" id="A0A4Q8ADY7"/>
<sequence length="84" mass="9444">MRMRLVARDSLEARMERKGWSNRRLAKYAECAPGTIDNLLCGRTQSLNKGRTAELICEALDVPLDVYFVPEISSNTSENVKRAG</sequence>
<proteinExistence type="predicted"/>
<dbReference type="Gene3D" id="1.10.260.40">
    <property type="entry name" value="lambda repressor-like DNA-binding domains"/>
    <property type="match status" value="1"/>
</dbReference>
<name>A0A4Q8ADY7_9MICC</name>
<evidence type="ECO:0000313" key="1">
    <source>
        <dbReference type="EMBL" id="RZU61769.1"/>
    </source>
</evidence>
<dbReference type="EMBL" id="SHLA01000001">
    <property type="protein sequence ID" value="RZU61769.1"/>
    <property type="molecule type" value="Genomic_DNA"/>
</dbReference>
<evidence type="ECO:0008006" key="3">
    <source>
        <dbReference type="Google" id="ProtNLM"/>
    </source>
</evidence>
<dbReference type="GO" id="GO:0003677">
    <property type="term" value="F:DNA binding"/>
    <property type="evidence" value="ECO:0007669"/>
    <property type="project" value="InterPro"/>
</dbReference>
<accession>A0A4Q8ADY7</accession>
<comment type="caution">
    <text evidence="1">The sequence shown here is derived from an EMBL/GenBank/DDBJ whole genome shotgun (WGS) entry which is preliminary data.</text>
</comment>
<evidence type="ECO:0000313" key="2">
    <source>
        <dbReference type="Proteomes" id="UP000292685"/>
    </source>
</evidence>
<dbReference type="SUPFAM" id="SSF47413">
    <property type="entry name" value="lambda repressor-like DNA-binding domains"/>
    <property type="match status" value="1"/>
</dbReference>
<organism evidence="1 2">
    <name type="scientific">Zhihengliuella halotolerans</name>
    <dbReference type="NCBI Taxonomy" id="370736"/>
    <lineage>
        <taxon>Bacteria</taxon>
        <taxon>Bacillati</taxon>
        <taxon>Actinomycetota</taxon>
        <taxon>Actinomycetes</taxon>
        <taxon>Micrococcales</taxon>
        <taxon>Micrococcaceae</taxon>
        <taxon>Zhihengliuella</taxon>
    </lineage>
</organism>
<dbReference type="Proteomes" id="UP000292685">
    <property type="component" value="Unassembled WGS sequence"/>
</dbReference>
<keyword evidence="2" id="KW-1185">Reference proteome</keyword>
<dbReference type="InterPro" id="IPR010982">
    <property type="entry name" value="Lambda_DNA-bd_dom_sf"/>
</dbReference>
<protein>
    <recommendedName>
        <fullName evidence="3">Cro/C1-type helix-turn-helix DNA-binding protein</fullName>
    </recommendedName>
</protein>
<gene>
    <name evidence="1" type="ORF">EV380_1347</name>
</gene>
<reference evidence="1 2" key="1">
    <citation type="submission" date="2019-02" db="EMBL/GenBank/DDBJ databases">
        <title>Sequencing the genomes of 1000 actinobacteria strains.</title>
        <authorList>
            <person name="Klenk H.-P."/>
        </authorList>
    </citation>
    <scope>NUCLEOTIDE SEQUENCE [LARGE SCALE GENOMIC DNA]</scope>
    <source>
        <strain evidence="1 2">DSM 17364</strain>
    </source>
</reference>